<comment type="caution">
    <text evidence="9">The sequence shown here is derived from an EMBL/GenBank/DDBJ whole genome shotgun (WGS) entry which is preliminary data.</text>
</comment>
<proteinExistence type="inferred from homology"/>
<name>G9QH18_9BACI</name>
<dbReference type="InterPro" id="IPR036412">
    <property type="entry name" value="HAD-like_sf"/>
</dbReference>
<feature type="binding site" evidence="8">
    <location>
        <position position="217"/>
    </location>
    <ligand>
        <name>Mg(2+)</name>
        <dbReference type="ChEBI" id="CHEBI:18420"/>
    </ligand>
</feature>
<evidence type="ECO:0000256" key="1">
    <source>
        <dbReference type="ARBA" id="ARBA00006696"/>
    </source>
</evidence>
<keyword evidence="4 5" id="KW-0460">Magnesium</keyword>
<dbReference type="GO" id="GO:0016791">
    <property type="term" value="F:phosphatase activity"/>
    <property type="evidence" value="ECO:0007669"/>
    <property type="project" value="TreeGrafter"/>
</dbReference>
<evidence type="ECO:0000313" key="10">
    <source>
        <dbReference type="Proteomes" id="UP000011747"/>
    </source>
</evidence>
<dbReference type="NCBIfam" id="TIGR01460">
    <property type="entry name" value="HAD-SF-IIA"/>
    <property type="match status" value="1"/>
</dbReference>
<dbReference type="InterPro" id="IPR006354">
    <property type="entry name" value="HAD-SF_hydro_IIA_hyp1"/>
</dbReference>
<dbReference type="PANTHER" id="PTHR19288">
    <property type="entry name" value="4-NITROPHENYLPHOSPHATASE-RELATED"/>
    <property type="match status" value="1"/>
</dbReference>
<dbReference type="SFLD" id="SFLDG01129">
    <property type="entry name" value="C1.5:_HAD__Beta-PGM__Phosphata"/>
    <property type="match status" value="1"/>
</dbReference>
<dbReference type="InterPro" id="IPR006439">
    <property type="entry name" value="HAD-SF_hydro_IA"/>
</dbReference>
<dbReference type="InterPro" id="IPR006357">
    <property type="entry name" value="HAD-SF_hydro_IIA"/>
</dbReference>
<feature type="binding site" evidence="7">
    <location>
        <position position="192"/>
    </location>
    <ligand>
        <name>substrate</name>
    </ligand>
</feature>
<dbReference type="GO" id="GO:0046872">
    <property type="term" value="F:metal ion binding"/>
    <property type="evidence" value="ECO:0007669"/>
    <property type="project" value="UniProtKB-KW"/>
</dbReference>
<dbReference type="SFLD" id="SFLDG01139">
    <property type="entry name" value="C2.A:_Pyridoxal_Phosphate_Phos"/>
    <property type="match status" value="1"/>
</dbReference>
<dbReference type="SUPFAM" id="SSF56784">
    <property type="entry name" value="HAD-like"/>
    <property type="match status" value="1"/>
</dbReference>
<comment type="similarity">
    <text evidence="1 5">Belongs to the HAD-like hydrolase superfamily. NagD family.</text>
</comment>
<keyword evidence="10" id="KW-1185">Reference proteome</keyword>
<dbReference type="HOGENOM" id="CLU_043473_1_1_9"/>
<dbReference type="Proteomes" id="UP000011747">
    <property type="component" value="Unassembled WGS sequence"/>
</dbReference>
<keyword evidence="3 9" id="KW-0378">Hydrolase</keyword>
<keyword evidence="2 5" id="KW-0479">Metal-binding</keyword>
<dbReference type="EMBL" id="ACWF01000007">
    <property type="protein sequence ID" value="EHL79525.1"/>
    <property type="molecule type" value="Genomic_DNA"/>
</dbReference>
<dbReference type="EC" id="3.1.3.-" evidence="5"/>
<protein>
    <recommendedName>
        <fullName evidence="5">Acid sugar phosphatase</fullName>
        <ecNumber evidence="5">3.1.3.-</ecNumber>
    </recommendedName>
</protein>
<feature type="binding site" evidence="8">
    <location>
        <position position="21"/>
    </location>
    <ligand>
        <name>Mg(2+)</name>
        <dbReference type="ChEBI" id="CHEBI:18420"/>
    </ligand>
</feature>
<dbReference type="NCBIfam" id="TIGR01549">
    <property type="entry name" value="HAD-SF-IA-v1"/>
    <property type="match status" value="1"/>
</dbReference>
<dbReference type="GO" id="GO:0005737">
    <property type="term" value="C:cytoplasm"/>
    <property type="evidence" value="ECO:0007669"/>
    <property type="project" value="TreeGrafter"/>
</dbReference>
<dbReference type="PANTHER" id="PTHR19288:SF46">
    <property type="entry name" value="HALOACID DEHALOGENASE-LIKE HYDROLASE DOMAIN-CONTAINING PROTEIN 2"/>
    <property type="match status" value="1"/>
</dbReference>
<evidence type="ECO:0000256" key="4">
    <source>
        <dbReference type="ARBA" id="ARBA00022842"/>
    </source>
</evidence>
<evidence type="ECO:0000256" key="7">
    <source>
        <dbReference type="PIRSR" id="PIRSR000915-2"/>
    </source>
</evidence>
<evidence type="ECO:0000256" key="5">
    <source>
        <dbReference type="PIRNR" id="PIRNR000915"/>
    </source>
</evidence>
<dbReference type="Gene3D" id="3.40.50.1000">
    <property type="entry name" value="HAD superfamily/HAD-like"/>
    <property type="match status" value="2"/>
</dbReference>
<dbReference type="PATRIC" id="fig|665952.3.peg.190"/>
<evidence type="ECO:0000313" key="9">
    <source>
        <dbReference type="EMBL" id="EHL79525.1"/>
    </source>
</evidence>
<comment type="function">
    <text evidence="5">Catalyzes the dephosphorylation of 2-6 carbon acid sugars in vitro.</text>
</comment>
<organism evidence="9 10">
    <name type="scientific">Bacillus smithii 7_3_47FAA</name>
    <dbReference type="NCBI Taxonomy" id="665952"/>
    <lineage>
        <taxon>Bacteria</taxon>
        <taxon>Bacillati</taxon>
        <taxon>Bacillota</taxon>
        <taxon>Bacilli</taxon>
        <taxon>Bacillales</taxon>
        <taxon>Bacillaceae</taxon>
        <taxon>Bacillus</taxon>
    </lineage>
</organism>
<sequence length="265" mass="29303">MNMTDDLEGVHMKAYKGYLIDLDGTVYKGTEKIEAAGEFVHRLKKKNIPYLFVTNNSSRTPEQVAAKLRDFDIPATKEQVYTTAMATANFMYEKKPGASVYVIGEEGLREALKEKGFRFVDENPDFVVIGIDRSINYEKLTLACLGVRNGATFISTNSDIALVTERGFLPGNGALTSVISVSTQTEPIFIGKPSPIIMEQALEALGTSKEETIMVGDNYDTDIRAGINAGLDTLLVHTGVTLKEHLERYEVKPTYTVDSLSEWEV</sequence>
<accession>G9QH18</accession>
<dbReference type="CDD" id="cd07530">
    <property type="entry name" value="HAD_Pase_UmpH-like"/>
    <property type="match status" value="1"/>
</dbReference>
<feature type="active site" description="Proton donor" evidence="6">
    <location>
        <position position="23"/>
    </location>
</feature>
<dbReference type="InterPro" id="IPR023214">
    <property type="entry name" value="HAD_sf"/>
</dbReference>
<dbReference type="Pfam" id="PF13242">
    <property type="entry name" value="Hydrolase_like"/>
    <property type="match status" value="1"/>
</dbReference>
<feature type="binding site" evidence="8">
    <location>
        <position position="23"/>
    </location>
    <ligand>
        <name>Mg(2+)</name>
        <dbReference type="ChEBI" id="CHEBI:18420"/>
    </ligand>
</feature>
<evidence type="ECO:0000256" key="3">
    <source>
        <dbReference type="ARBA" id="ARBA00022801"/>
    </source>
</evidence>
<dbReference type="PIRSF" id="PIRSF000915">
    <property type="entry name" value="PGP-type_phosphatase"/>
    <property type="match status" value="1"/>
</dbReference>
<dbReference type="FunFam" id="3.40.50.1000:FF:000053">
    <property type="entry name" value="TIGR01457 family HAD hydrolase"/>
    <property type="match status" value="1"/>
</dbReference>
<comment type="cofactor">
    <cofactor evidence="8">
        <name>Mg(2+)</name>
        <dbReference type="ChEBI" id="CHEBI:18420"/>
    </cofactor>
    <text evidence="8">Divalent metal ions. Mg(2+) is the most effective.</text>
</comment>
<gene>
    <name evidence="9" type="ORF">HMPREF1015_01077</name>
</gene>
<evidence type="ECO:0000256" key="8">
    <source>
        <dbReference type="PIRSR" id="PIRSR000915-3"/>
    </source>
</evidence>
<dbReference type="NCBIfam" id="TIGR01457">
    <property type="entry name" value="HAD-SF-IIA-hyp2"/>
    <property type="match status" value="1"/>
</dbReference>
<dbReference type="SFLD" id="SFLDS00003">
    <property type="entry name" value="Haloacid_Dehalogenase"/>
    <property type="match status" value="1"/>
</dbReference>
<dbReference type="AlphaFoldDB" id="G9QH18"/>
<evidence type="ECO:0000256" key="6">
    <source>
        <dbReference type="PIRSR" id="PIRSR000915-1"/>
    </source>
</evidence>
<feature type="active site" description="Nucleophile" evidence="6">
    <location>
        <position position="21"/>
    </location>
</feature>
<dbReference type="Pfam" id="PF13344">
    <property type="entry name" value="Hydrolase_6"/>
    <property type="match status" value="1"/>
</dbReference>
<reference evidence="9 10" key="1">
    <citation type="submission" date="2011-09" db="EMBL/GenBank/DDBJ databases">
        <title>The Genome Sequence of Bacillus smithii 7_3_47FAA.</title>
        <authorList>
            <consortium name="The Broad Institute Genome Sequencing Platform"/>
            <person name="Earl A."/>
            <person name="Ward D."/>
            <person name="Feldgarden M."/>
            <person name="Gevers D."/>
            <person name="Daigneault M."/>
            <person name="Strauss J."/>
            <person name="Allen-Vercoe E."/>
            <person name="Young S.K."/>
            <person name="Zeng Q."/>
            <person name="Gargeya S."/>
            <person name="Fitzgerald M."/>
            <person name="Haas B."/>
            <person name="Abouelleil A."/>
            <person name="Alvarado L."/>
            <person name="Arachchi H.M."/>
            <person name="Berlin A."/>
            <person name="Brown A."/>
            <person name="Chapman S.B."/>
            <person name="Chen Z."/>
            <person name="Dunbar C."/>
            <person name="Freedman E."/>
            <person name="Gearin G."/>
            <person name="Goldberg J."/>
            <person name="Griggs A."/>
            <person name="Gujja S."/>
            <person name="Heiman D."/>
            <person name="Howarth C."/>
            <person name="Larson L."/>
            <person name="Lui A."/>
            <person name="MacDonald P.J.P."/>
            <person name="Montmayeur A."/>
            <person name="Murphy C."/>
            <person name="Neiman D."/>
            <person name="Pearson M."/>
            <person name="Priest M."/>
            <person name="Roberts A."/>
            <person name="Saif S."/>
            <person name="Shea T."/>
            <person name="Shenoy N."/>
            <person name="Sisk P."/>
            <person name="Stolte C."/>
            <person name="Sykes S."/>
            <person name="Wortman J."/>
            <person name="Nusbaum C."/>
            <person name="Birren B."/>
        </authorList>
    </citation>
    <scope>NUCLEOTIDE SEQUENCE [LARGE SCALE GENOMIC DNA]</scope>
    <source>
        <strain evidence="9 10">7_3_47FAA</strain>
    </source>
</reference>
<evidence type="ECO:0000256" key="2">
    <source>
        <dbReference type="ARBA" id="ARBA00022723"/>
    </source>
</evidence>